<dbReference type="Proteomes" id="UP001177003">
    <property type="component" value="Chromosome 0"/>
</dbReference>
<gene>
    <name evidence="2" type="ORF">LSALG_LOCUS6078</name>
</gene>
<dbReference type="EMBL" id="OX465086">
    <property type="protein sequence ID" value="CAI9265478.1"/>
    <property type="molecule type" value="Genomic_DNA"/>
</dbReference>
<evidence type="ECO:0000313" key="2">
    <source>
        <dbReference type="EMBL" id="CAI9265478.1"/>
    </source>
</evidence>
<evidence type="ECO:0000256" key="1">
    <source>
        <dbReference type="SAM" id="Coils"/>
    </source>
</evidence>
<feature type="coiled-coil region" evidence="1">
    <location>
        <begin position="1"/>
        <end position="35"/>
    </location>
</feature>
<reference evidence="2" key="1">
    <citation type="submission" date="2023-04" db="EMBL/GenBank/DDBJ databases">
        <authorList>
            <person name="Vijverberg K."/>
            <person name="Xiong W."/>
            <person name="Schranz E."/>
        </authorList>
    </citation>
    <scope>NUCLEOTIDE SEQUENCE</scope>
</reference>
<sequence length="174" mass="19967">MKQLRVLHKQTKKKAKELKKEVDCLSERNQSLVADLSRSIGQQEELKKLNQDLQMRIDDALIHRTSSSLKKVDTFLARVDQGAEELRWVVKEGIPLFVRALLDSSDFSIVNATLHTSSIQLGLHQDCVGLKEKYPEELKDKSVLYSYPDAQRQIIDRISEMTTYKYSFLSALGE</sequence>
<accession>A0AA35VAV7</accession>
<organism evidence="2 3">
    <name type="scientific">Lactuca saligna</name>
    <name type="common">Willowleaf lettuce</name>
    <dbReference type="NCBI Taxonomy" id="75948"/>
    <lineage>
        <taxon>Eukaryota</taxon>
        <taxon>Viridiplantae</taxon>
        <taxon>Streptophyta</taxon>
        <taxon>Embryophyta</taxon>
        <taxon>Tracheophyta</taxon>
        <taxon>Spermatophyta</taxon>
        <taxon>Magnoliopsida</taxon>
        <taxon>eudicotyledons</taxon>
        <taxon>Gunneridae</taxon>
        <taxon>Pentapetalae</taxon>
        <taxon>asterids</taxon>
        <taxon>campanulids</taxon>
        <taxon>Asterales</taxon>
        <taxon>Asteraceae</taxon>
        <taxon>Cichorioideae</taxon>
        <taxon>Cichorieae</taxon>
        <taxon>Lactucinae</taxon>
        <taxon>Lactuca</taxon>
    </lineage>
</organism>
<protein>
    <submittedName>
        <fullName evidence="2">Uncharacterized protein</fullName>
    </submittedName>
</protein>
<name>A0AA35VAV7_LACSI</name>
<keyword evidence="1" id="KW-0175">Coiled coil</keyword>
<proteinExistence type="predicted"/>
<evidence type="ECO:0000313" key="3">
    <source>
        <dbReference type="Proteomes" id="UP001177003"/>
    </source>
</evidence>
<keyword evidence="3" id="KW-1185">Reference proteome</keyword>
<dbReference type="AlphaFoldDB" id="A0AA35VAV7"/>